<feature type="domain" description="Fatty acid desaturase" evidence="2">
    <location>
        <begin position="86"/>
        <end position="357"/>
    </location>
</feature>
<dbReference type="GO" id="GO:0016717">
    <property type="term" value="F:oxidoreductase activity, acting on paired donors, with oxidation of a pair of donors resulting in the reduction of molecular oxygen to two molecules of water"/>
    <property type="evidence" value="ECO:0007669"/>
    <property type="project" value="TreeGrafter"/>
</dbReference>
<feature type="transmembrane region" description="Helical" evidence="1">
    <location>
        <begin position="118"/>
        <end position="139"/>
    </location>
</feature>
<keyword evidence="1" id="KW-0812">Transmembrane</keyword>
<evidence type="ECO:0000313" key="3">
    <source>
        <dbReference type="EMBL" id="GGH69951.1"/>
    </source>
</evidence>
<dbReference type="AlphaFoldDB" id="A0A917IYZ1"/>
<feature type="transmembrane region" description="Helical" evidence="1">
    <location>
        <begin position="85"/>
        <end position="106"/>
    </location>
</feature>
<dbReference type="EMBL" id="BMIB01000003">
    <property type="protein sequence ID" value="GGH69951.1"/>
    <property type="molecule type" value="Genomic_DNA"/>
</dbReference>
<feature type="transmembrane region" description="Helical" evidence="1">
    <location>
        <begin position="253"/>
        <end position="274"/>
    </location>
</feature>
<dbReference type="InterPro" id="IPR012171">
    <property type="entry name" value="Fatty_acid_desaturase"/>
</dbReference>
<dbReference type="Pfam" id="PF00487">
    <property type="entry name" value="FA_desaturase"/>
    <property type="match status" value="1"/>
</dbReference>
<reference evidence="3" key="1">
    <citation type="journal article" date="2014" name="Int. J. Syst. Evol. Microbiol.">
        <title>Complete genome sequence of Corynebacterium casei LMG S-19264T (=DSM 44701T), isolated from a smear-ripened cheese.</title>
        <authorList>
            <consortium name="US DOE Joint Genome Institute (JGI-PGF)"/>
            <person name="Walter F."/>
            <person name="Albersmeier A."/>
            <person name="Kalinowski J."/>
            <person name="Ruckert C."/>
        </authorList>
    </citation>
    <scope>NUCLEOTIDE SEQUENCE</scope>
    <source>
        <strain evidence="3">CGMCC 1.15290</strain>
    </source>
</reference>
<keyword evidence="1" id="KW-1133">Transmembrane helix</keyword>
<feature type="transmembrane region" description="Helical" evidence="1">
    <location>
        <begin position="222"/>
        <end position="247"/>
    </location>
</feature>
<gene>
    <name evidence="3" type="ORF">GCM10011379_27770</name>
</gene>
<name>A0A917IYZ1_9BACT</name>
<keyword evidence="1" id="KW-0472">Membrane</keyword>
<dbReference type="GO" id="GO:0016020">
    <property type="term" value="C:membrane"/>
    <property type="evidence" value="ECO:0007669"/>
    <property type="project" value="TreeGrafter"/>
</dbReference>
<feature type="transmembrane region" description="Helical" evidence="1">
    <location>
        <begin position="180"/>
        <end position="201"/>
    </location>
</feature>
<dbReference type="PANTHER" id="PTHR19353:SF19">
    <property type="entry name" value="DELTA(5) FATTY ACID DESATURASE C-RELATED"/>
    <property type="match status" value="1"/>
</dbReference>
<evidence type="ECO:0000313" key="4">
    <source>
        <dbReference type="Proteomes" id="UP000627292"/>
    </source>
</evidence>
<organism evidence="3 4">
    <name type="scientific">Filimonas zeae</name>
    <dbReference type="NCBI Taxonomy" id="1737353"/>
    <lineage>
        <taxon>Bacteria</taxon>
        <taxon>Pseudomonadati</taxon>
        <taxon>Bacteroidota</taxon>
        <taxon>Chitinophagia</taxon>
        <taxon>Chitinophagales</taxon>
        <taxon>Chitinophagaceae</taxon>
        <taxon>Filimonas</taxon>
    </lineage>
</organism>
<dbReference type="PANTHER" id="PTHR19353">
    <property type="entry name" value="FATTY ACID DESATURASE 2"/>
    <property type="match status" value="1"/>
</dbReference>
<dbReference type="CDD" id="cd03506">
    <property type="entry name" value="Delta6-FADS-like"/>
    <property type="match status" value="1"/>
</dbReference>
<evidence type="ECO:0000259" key="2">
    <source>
        <dbReference type="Pfam" id="PF00487"/>
    </source>
</evidence>
<sequence length="385" mass="44203">MNMMKSGNDKNTFPIKQRLKGQVKFVNKDKNQFFATLKKRVDLYFAEQTLSKFGNVGMVVKTIVLLLTYIGPFVCLLAFNPSFGVALALWVLMGLAVAGLGMSVMHDANHGAYSANKAVNYLMGHVLNLLGGSTVNWKYQHNILHHTYPNIVNMDDDINDKVILRFTPHTELKPVHRFQWIYFFLFYGLTSLYWVLVKDFVQFVKYKQNGVNTSSKKENGGMLARIIAVKVVYLFVFLVLPSVFFGLPFWEVVVGFLVMNFVSGMVLTVIFQLAHSLEGTEHPIPNEKGIIENDWAIHQMRTTMNFSRRNKWLSWYIGGLNYQVEHHLFPRISHVHYPRLSAIVKETAAEFNVPYLEHTTFFEALKSHITYLKRLGKLPDLNELG</sequence>
<dbReference type="Proteomes" id="UP000627292">
    <property type="component" value="Unassembled WGS sequence"/>
</dbReference>
<protein>
    <submittedName>
        <fullName evidence="3">Fatty acid desaturase</fullName>
    </submittedName>
</protein>
<dbReference type="GO" id="GO:0008610">
    <property type="term" value="P:lipid biosynthetic process"/>
    <property type="evidence" value="ECO:0007669"/>
    <property type="project" value="UniProtKB-ARBA"/>
</dbReference>
<proteinExistence type="predicted"/>
<evidence type="ECO:0000256" key="1">
    <source>
        <dbReference type="SAM" id="Phobius"/>
    </source>
</evidence>
<dbReference type="InterPro" id="IPR005804">
    <property type="entry name" value="FA_desaturase_dom"/>
</dbReference>
<keyword evidence="4" id="KW-1185">Reference proteome</keyword>
<dbReference type="PIRSF" id="PIRSF015921">
    <property type="entry name" value="FA_sphinglp_des"/>
    <property type="match status" value="1"/>
</dbReference>
<reference evidence="3" key="2">
    <citation type="submission" date="2020-09" db="EMBL/GenBank/DDBJ databases">
        <authorList>
            <person name="Sun Q."/>
            <person name="Zhou Y."/>
        </authorList>
    </citation>
    <scope>NUCLEOTIDE SEQUENCE</scope>
    <source>
        <strain evidence="3">CGMCC 1.15290</strain>
    </source>
</reference>
<accession>A0A917IYZ1</accession>
<comment type="caution">
    <text evidence="3">The sequence shown here is derived from an EMBL/GenBank/DDBJ whole genome shotgun (WGS) entry which is preliminary data.</text>
</comment>
<feature type="transmembrane region" description="Helical" evidence="1">
    <location>
        <begin position="58"/>
        <end position="79"/>
    </location>
</feature>